<dbReference type="EMBL" id="NHYD01003369">
    <property type="protein sequence ID" value="PPQ79634.1"/>
    <property type="molecule type" value="Genomic_DNA"/>
</dbReference>
<gene>
    <name evidence="1" type="ORF">CVT25_003219</name>
</gene>
<dbReference type="AlphaFoldDB" id="A0A409WM83"/>
<proteinExistence type="predicted"/>
<keyword evidence="2" id="KW-1185">Reference proteome</keyword>
<dbReference type="STRING" id="93625.A0A409WM83"/>
<feature type="non-terminal residue" evidence="1">
    <location>
        <position position="1"/>
    </location>
</feature>
<protein>
    <recommendedName>
        <fullName evidence="3">Cleavage/polyadenylation specificity factor A subunit N-terminal domain-containing protein</fullName>
    </recommendedName>
</protein>
<comment type="caution">
    <text evidence="1">The sequence shown here is derived from an EMBL/GenBank/DDBJ whole genome shotgun (WGS) entry which is preliminary data.</text>
</comment>
<dbReference type="Proteomes" id="UP000283269">
    <property type="component" value="Unassembled WGS sequence"/>
</dbReference>
<evidence type="ECO:0000313" key="2">
    <source>
        <dbReference type="Proteomes" id="UP000283269"/>
    </source>
</evidence>
<dbReference type="InParanoid" id="A0A409WM83"/>
<evidence type="ECO:0000313" key="1">
    <source>
        <dbReference type="EMBL" id="PPQ79634.1"/>
    </source>
</evidence>
<organism evidence="1 2">
    <name type="scientific">Psilocybe cyanescens</name>
    <dbReference type="NCBI Taxonomy" id="93625"/>
    <lineage>
        <taxon>Eukaryota</taxon>
        <taxon>Fungi</taxon>
        <taxon>Dikarya</taxon>
        <taxon>Basidiomycota</taxon>
        <taxon>Agaricomycotina</taxon>
        <taxon>Agaricomycetes</taxon>
        <taxon>Agaricomycetidae</taxon>
        <taxon>Agaricales</taxon>
        <taxon>Agaricineae</taxon>
        <taxon>Strophariaceae</taxon>
        <taxon>Psilocybe</taxon>
    </lineage>
</organism>
<evidence type="ECO:0008006" key="3">
    <source>
        <dbReference type="Google" id="ProtNLM"/>
    </source>
</evidence>
<dbReference type="OrthoDB" id="3193353at2759"/>
<sequence>GEGQAYKRRSFVLQCWDLQSSTCIAARELRRFGGMAINKTASDGGLIAILNPQYVRFYHLKVSQPLDDTSSVEIIGLDHRAADPDNGFMTLATFAEETHGLHFFSGASLVTKDSNGRLFIRDITRPQISTEIQNPELVQSTPLVDIIITRDFILALRLTTLEMYAFPSAGGSTNNAILEPVYVYKLPWRVDNAVMTIRRRPGVRKFNDIYVVLRFGSYYPWAINLLHHYEIRPNRFFNDGPISAVNLPYQFPPVLQETIASPVRLHATSDLAVGPYGTVLWTDSHTEDYFNHADRGQRLAGRFSTYIGDGDDDEVELSDQIATASAASVYAYQEEDSWVRVALDEAEGRIALGRDDGVISILEFI</sequence>
<accession>A0A409WM83</accession>
<name>A0A409WM83_PSICY</name>
<reference evidence="1 2" key="1">
    <citation type="journal article" date="2018" name="Evol. Lett.">
        <title>Horizontal gene cluster transfer increased hallucinogenic mushroom diversity.</title>
        <authorList>
            <person name="Reynolds H.T."/>
            <person name="Vijayakumar V."/>
            <person name="Gluck-Thaler E."/>
            <person name="Korotkin H.B."/>
            <person name="Matheny P.B."/>
            <person name="Slot J.C."/>
        </authorList>
    </citation>
    <scope>NUCLEOTIDE SEQUENCE [LARGE SCALE GENOMIC DNA]</scope>
    <source>
        <strain evidence="1 2">2631</strain>
    </source>
</reference>